<name>A0AAV7BNM2_ENGPU</name>
<comment type="caution">
    <text evidence="1">The sequence shown here is derived from an EMBL/GenBank/DDBJ whole genome shotgun (WGS) entry which is preliminary data.</text>
</comment>
<protein>
    <submittedName>
        <fullName evidence="1">Uncharacterized protein</fullName>
    </submittedName>
</protein>
<organism evidence="1 2">
    <name type="scientific">Engystomops pustulosus</name>
    <name type="common">Tungara frog</name>
    <name type="synonym">Physalaemus pustulosus</name>
    <dbReference type="NCBI Taxonomy" id="76066"/>
    <lineage>
        <taxon>Eukaryota</taxon>
        <taxon>Metazoa</taxon>
        <taxon>Chordata</taxon>
        <taxon>Craniata</taxon>
        <taxon>Vertebrata</taxon>
        <taxon>Euteleostomi</taxon>
        <taxon>Amphibia</taxon>
        <taxon>Batrachia</taxon>
        <taxon>Anura</taxon>
        <taxon>Neobatrachia</taxon>
        <taxon>Hyloidea</taxon>
        <taxon>Leptodactylidae</taxon>
        <taxon>Leiuperinae</taxon>
        <taxon>Engystomops</taxon>
    </lineage>
</organism>
<gene>
    <name evidence="1" type="ORF">GDO81_009128</name>
</gene>
<evidence type="ECO:0000313" key="1">
    <source>
        <dbReference type="EMBL" id="KAG8574285.1"/>
    </source>
</evidence>
<reference evidence="1" key="1">
    <citation type="thesis" date="2020" institute="ProQuest LLC" country="789 East Eisenhower Parkway, Ann Arbor, MI, USA">
        <title>Comparative Genomics and Chromosome Evolution.</title>
        <authorList>
            <person name="Mudd A.B."/>
        </authorList>
    </citation>
    <scope>NUCLEOTIDE SEQUENCE</scope>
    <source>
        <strain evidence="1">237g6f4</strain>
        <tissue evidence="1">Blood</tissue>
    </source>
</reference>
<dbReference type="AlphaFoldDB" id="A0AAV7BNM2"/>
<dbReference type="Proteomes" id="UP000824782">
    <property type="component" value="Unassembled WGS sequence"/>
</dbReference>
<dbReference type="EMBL" id="WNYA01000004">
    <property type="protein sequence ID" value="KAG8574285.1"/>
    <property type="molecule type" value="Genomic_DNA"/>
</dbReference>
<proteinExistence type="predicted"/>
<sequence>MVPFPRLVFRMQFLKSKTGLDCNGRENVNERSYSSFFSLQSWFLHQKLHLRVNAPSTLSGANWEVVKFCYRPAIGAPSRCDSYMGGSLV</sequence>
<evidence type="ECO:0000313" key="2">
    <source>
        <dbReference type="Proteomes" id="UP000824782"/>
    </source>
</evidence>
<keyword evidence="2" id="KW-1185">Reference proteome</keyword>
<accession>A0AAV7BNM2</accession>